<dbReference type="InterPro" id="IPR036388">
    <property type="entry name" value="WH-like_DNA-bd_sf"/>
</dbReference>
<feature type="domain" description="HTH marR-type" evidence="4">
    <location>
        <begin position="1"/>
        <end position="133"/>
    </location>
</feature>
<keyword evidence="1" id="KW-0805">Transcription regulation</keyword>
<evidence type="ECO:0000256" key="3">
    <source>
        <dbReference type="ARBA" id="ARBA00023163"/>
    </source>
</evidence>
<dbReference type="Proteomes" id="UP000441354">
    <property type="component" value="Unassembled WGS sequence"/>
</dbReference>
<dbReference type="GO" id="GO:0003677">
    <property type="term" value="F:DNA binding"/>
    <property type="evidence" value="ECO:0007669"/>
    <property type="project" value="UniProtKB-KW"/>
</dbReference>
<dbReference type="InterPro" id="IPR036390">
    <property type="entry name" value="WH_DNA-bd_sf"/>
</dbReference>
<dbReference type="InterPro" id="IPR000835">
    <property type="entry name" value="HTH_MarR-typ"/>
</dbReference>
<keyword evidence="2" id="KW-0238">DNA-binding</keyword>
<organism evidence="5 6">
    <name type="scientific">Bacillus mesophilum</name>
    <dbReference type="NCBI Taxonomy" id="1071718"/>
    <lineage>
        <taxon>Bacteria</taxon>
        <taxon>Bacillati</taxon>
        <taxon>Bacillota</taxon>
        <taxon>Bacilli</taxon>
        <taxon>Bacillales</taxon>
        <taxon>Bacillaceae</taxon>
        <taxon>Bacillus</taxon>
    </lineage>
</organism>
<evidence type="ECO:0000256" key="1">
    <source>
        <dbReference type="ARBA" id="ARBA00023015"/>
    </source>
</evidence>
<accession>A0A7V7UV53</accession>
<dbReference type="AlphaFoldDB" id="A0A7V7UV53"/>
<dbReference type="RefSeq" id="WP_151574026.1">
    <property type="nucleotide sequence ID" value="NZ_WBOT01000003.1"/>
</dbReference>
<dbReference type="GO" id="GO:0003700">
    <property type="term" value="F:DNA-binding transcription factor activity"/>
    <property type="evidence" value="ECO:0007669"/>
    <property type="project" value="InterPro"/>
</dbReference>
<proteinExistence type="predicted"/>
<dbReference type="EMBL" id="WBOT01000003">
    <property type="protein sequence ID" value="KAB2332732.1"/>
    <property type="molecule type" value="Genomic_DNA"/>
</dbReference>
<dbReference type="Pfam" id="PF01047">
    <property type="entry name" value="MarR"/>
    <property type="match status" value="1"/>
</dbReference>
<dbReference type="OrthoDB" id="9799747at2"/>
<evidence type="ECO:0000259" key="4">
    <source>
        <dbReference type="PROSITE" id="PS50995"/>
    </source>
</evidence>
<protein>
    <submittedName>
        <fullName evidence="5">MarR family transcriptional regulator</fullName>
    </submittedName>
</protein>
<evidence type="ECO:0000256" key="2">
    <source>
        <dbReference type="ARBA" id="ARBA00023125"/>
    </source>
</evidence>
<evidence type="ECO:0000313" key="5">
    <source>
        <dbReference type="EMBL" id="KAB2332732.1"/>
    </source>
</evidence>
<name>A0A7V7UV53_9BACI</name>
<keyword evidence="6" id="KW-1185">Reference proteome</keyword>
<dbReference type="Gene3D" id="1.10.10.10">
    <property type="entry name" value="Winged helix-like DNA-binding domain superfamily/Winged helix DNA-binding domain"/>
    <property type="match status" value="1"/>
</dbReference>
<sequence length="136" mass="15554">MNEVFVSILKTSKAIQDFLKQFLREFSLTTTEFAVLEVLYEHGKQTVHEIAGNVYLAAGSMTYVIDKLVEKGYVMRSDCKEDRRVVHVEMAAEGQRLMNEIYPSYKKAIKVLFEEVTESEMNSTASALAKIEFKTK</sequence>
<dbReference type="PRINTS" id="PR00598">
    <property type="entry name" value="HTHMARR"/>
</dbReference>
<evidence type="ECO:0000313" key="6">
    <source>
        <dbReference type="Proteomes" id="UP000441354"/>
    </source>
</evidence>
<comment type="caution">
    <text evidence="5">The sequence shown here is derived from an EMBL/GenBank/DDBJ whole genome shotgun (WGS) entry which is preliminary data.</text>
</comment>
<dbReference type="PANTHER" id="PTHR42756:SF1">
    <property type="entry name" value="TRANSCRIPTIONAL REPRESSOR OF EMRAB OPERON"/>
    <property type="match status" value="1"/>
</dbReference>
<dbReference type="SUPFAM" id="SSF46785">
    <property type="entry name" value="Winged helix' DNA-binding domain"/>
    <property type="match status" value="1"/>
</dbReference>
<dbReference type="PROSITE" id="PS50995">
    <property type="entry name" value="HTH_MARR_2"/>
    <property type="match status" value="1"/>
</dbReference>
<dbReference type="PANTHER" id="PTHR42756">
    <property type="entry name" value="TRANSCRIPTIONAL REGULATOR, MARR"/>
    <property type="match status" value="1"/>
</dbReference>
<dbReference type="SMART" id="SM00347">
    <property type="entry name" value="HTH_MARR"/>
    <property type="match status" value="1"/>
</dbReference>
<reference evidence="5 6" key="1">
    <citation type="journal article" date="2014" name="Arch. Microbiol.">
        <title>Bacillus mesophilum sp. nov., strain IITR-54T, a novel 4-chlorobiphenyl dechlorinating bacterium.</title>
        <authorList>
            <person name="Manickam N."/>
            <person name="Singh N.K."/>
            <person name="Bajaj A."/>
            <person name="Kumar R.M."/>
            <person name="Kaur G."/>
            <person name="Kaur N."/>
            <person name="Bala M."/>
            <person name="Kumar A."/>
            <person name="Mayilraj S."/>
        </authorList>
    </citation>
    <scope>NUCLEOTIDE SEQUENCE [LARGE SCALE GENOMIC DNA]</scope>
    <source>
        <strain evidence="5 6">IITR-54</strain>
    </source>
</reference>
<gene>
    <name evidence="5" type="ORF">F7732_11640</name>
</gene>
<keyword evidence="3" id="KW-0804">Transcription</keyword>